<accession>X1VIU9</accession>
<organism evidence="1">
    <name type="scientific">marine sediment metagenome</name>
    <dbReference type="NCBI Taxonomy" id="412755"/>
    <lineage>
        <taxon>unclassified sequences</taxon>
        <taxon>metagenomes</taxon>
        <taxon>ecological metagenomes</taxon>
    </lineage>
</organism>
<name>X1VIU9_9ZZZZ</name>
<dbReference type="EMBL" id="BARW01026076">
    <property type="protein sequence ID" value="GAJ15111.1"/>
    <property type="molecule type" value="Genomic_DNA"/>
</dbReference>
<dbReference type="AlphaFoldDB" id="X1VIU9"/>
<proteinExistence type="predicted"/>
<evidence type="ECO:0000313" key="1">
    <source>
        <dbReference type="EMBL" id="GAJ15111.1"/>
    </source>
</evidence>
<feature type="non-terminal residue" evidence="1">
    <location>
        <position position="1"/>
    </location>
</feature>
<sequence>VCRVVQVAVREDYTAELSTSKLSFSGLNYTTWTGVKEYFGAV</sequence>
<comment type="caution">
    <text evidence="1">The sequence shown here is derived from an EMBL/GenBank/DDBJ whole genome shotgun (WGS) entry which is preliminary data.</text>
</comment>
<gene>
    <name evidence="1" type="ORF">S12H4_42586</name>
</gene>
<reference evidence="1" key="1">
    <citation type="journal article" date="2014" name="Front. Microbiol.">
        <title>High frequency of phylogenetically diverse reductive dehalogenase-homologous genes in deep subseafloor sedimentary metagenomes.</title>
        <authorList>
            <person name="Kawai M."/>
            <person name="Futagami T."/>
            <person name="Toyoda A."/>
            <person name="Takaki Y."/>
            <person name="Nishi S."/>
            <person name="Hori S."/>
            <person name="Arai W."/>
            <person name="Tsubouchi T."/>
            <person name="Morono Y."/>
            <person name="Uchiyama I."/>
            <person name="Ito T."/>
            <person name="Fujiyama A."/>
            <person name="Inagaki F."/>
            <person name="Takami H."/>
        </authorList>
    </citation>
    <scope>NUCLEOTIDE SEQUENCE</scope>
    <source>
        <strain evidence="1">Expedition CK06-06</strain>
    </source>
</reference>
<protein>
    <submittedName>
        <fullName evidence="1">Uncharacterized protein</fullName>
    </submittedName>
</protein>